<evidence type="ECO:0000313" key="3">
    <source>
        <dbReference type="Proteomes" id="UP000218644"/>
    </source>
</evidence>
<proteinExistence type="predicted"/>
<comment type="caution">
    <text evidence="2">The sequence shown here is derived from an EMBL/GenBank/DDBJ whole genome shotgun (WGS) entry which is preliminary data.</text>
</comment>
<gene>
    <name evidence="2" type="ORF">CK623_05695</name>
</gene>
<keyword evidence="1" id="KW-0472">Membrane</keyword>
<evidence type="ECO:0000256" key="1">
    <source>
        <dbReference type="SAM" id="Phobius"/>
    </source>
</evidence>
<keyword evidence="1" id="KW-1133">Transmembrane helix</keyword>
<organism evidence="2 3">
    <name type="scientific">Vandammella animalimorsus</name>
    <dbReference type="NCBI Taxonomy" id="2029117"/>
    <lineage>
        <taxon>Bacteria</taxon>
        <taxon>Pseudomonadati</taxon>
        <taxon>Pseudomonadota</taxon>
        <taxon>Betaproteobacteria</taxon>
        <taxon>Burkholderiales</taxon>
        <taxon>Comamonadaceae</taxon>
        <taxon>Vandammella</taxon>
    </lineage>
</organism>
<keyword evidence="1" id="KW-0812">Transmembrane</keyword>
<dbReference type="InterPro" id="IPR012902">
    <property type="entry name" value="N_methyl_site"/>
</dbReference>
<dbReference type="Pfam" id="PF07963">
    <property type="entry name" value="N_methyl"/>
    <property type="match status" value="1"/>
</dbReference>
<dbReference type="Proteomes" id="UP000218644">
    <property type="component" value="Unassembled WGS sequence"/>
</dbReference>
<feature type="transmembrane region" description="Helical" evidence="1">
    <location>
        <begin position="21"/>
        <end position="45"/>
    </location>
</feature>
<dbReference type="PROSITE" id="PS00409">
    <property type="entry name" value="PROKAR_NTER_METHYL"/>
    <property type="match status" value="1"/>
</dbReference>
<protein>
    <submittedName>
        <fullName evidence="2">Pilus assembly protein PilW</fullName>
    </submittedName>
</protein>
<accession>A0A2A2AP43</accession>
<name>A0A2A2AP43_9BURK</name>
<dbReference type="EMBL" id="NSJD01000006">
    <property type="protein sequence ID" value="PAT40365.1"/>
    <property type="molecule type" value="Genomic_DNA"/>
</dbReference>
<dbReference type="AlphaFoldDB" id="A0A2A2AP43"/>
<dbReference type="NCBIfam" id="TIGR02532">
    <property type="entry name" value="IV_pilin_GFxxxE"/>
    <property type="match status" value="1"/>
</dbReference>
<sequence length="276" mass="30244">MSLMKKISYSCSSLKSKQRGVSLVEVMVSMAIGLVIITLVSLIYLEGIRTLAFRQGQSENLGNGRYTLETLGLEFAKAGYRRDPTQLMRDAFPAEVASNECAFTAGQSIYVTSQGALCIRYQPRDDAEKDCAGRSGGISGLGPYKQADHPKEGGGMFVEKYYVANDKLYCQVDNELVEMADGVRDIHFAFGVGGSVNDPYRPRQVESYRDSVSSDDAIRALRFSILLVSSNRVTGGIESNVCSRWKEASGRENCDASNGYLYQIASSALTLRNLMP</sequence>
<reference evidence="2 3" key="1">
    <citation type="submission" date="2017-08" db="EMBL/GenBank/DDBJ databases">
        <title>WGS of Clinical strains of the CDC Group NO-1 linked to zoonotic infections in humans.</title>
        <authorList>
            <person name="Bernier A.-M."/>
            <person name="Bernard K."/>
        </authorList>
    </citation>
    <scope>NUCLEOTIDE SEQUENCE [LARGE SCALE GENOMIC DNA]</scope>
    <source>
        <strain evidence="2 3">NML79-0751</strain>
    </source>
</reference>
<evidence type="ECO:0000313" key="2">
    <source>
        <dbReference type="EMBL" id="PAT40365.1"/>
    </source>
</evidence>